<dbReference type="EMBL" id="JAPZBR010000008">
    <property type="protein sequence ID" value="KAJ5341381.1"/>
    <property type="molecule type" value="Genomic_DNA"/>
</dbReference>
<evidence type="ECO:0000313" key="1">
    <source>
        <dbReference type="EMBL" id="KAJ5341381.1"/>
    </source>
</evidence>
<proteinExistence type="predicted"/>
<feature type="non-terminal residue" evidence="1">
    <location>
        <position position="96"/>
    </location>
</feature>
<name>A0A9W9QNN5_PENBR</name>
<comment type="caution">
    <text evidence="1">The sequence shown here is derived from an EMBL/GenBank/DDBJ whole genome shotgun (WGS) entry which is preliminary data.</text>
</comment>
<keyword evidence="2" id="KW-1185">Reference proteome</keyword>
<dbReference type="Proteomes" id="UP001148299">
    <property type="component" value="Unassembled WGS sequence"/>
</dbReference>
<reference evidence="1" key="1">
    <citation type="submission" date="2022-12" db="EMBL/GenBank/DDBJ databases">
        <authorList>
            <person name="Petersen C."/>
        </authorList>
    </citation>
    <scope>NUCLEOTIDE SEQUENCE</scope>
    <source>
        <strain evidence="1">IBT 35675</strain>
    </source>
</reference>
<sequence length="96" mass="10362">ARPDPPGLLSFNPLLPWSYPTLHPLPFTTPGLLLKSATKHAIDSLCVITPRGKIPGPLSLALPFSAFSYHITHLLTHCISNAQLLLDILVCCRGSP</sequence>
<accession>A0A9W9QNN5</accession>
<gene>
    <name evidence="1" type="ORF">N7541_010505</name>
</gene>
<evidence type="ECO:0000313" key="2">
    <source>
        <dbReference type="Proteomes" id="UP001148299"/>
    </source>
</evidence>
<dbReference type="AlphaFoldDB" id="A0A9W9QNN5"/>
<protein>
    <submittedName>
        <fullName evidence="1">Uncharacterized protein</fullName>
    </submittedName>
</protein>
<reference evidence="1" key="2">
    <citation type="journal article" date="2023" name="IMA Fungus">
        <title>Comparative genomic study of the Penicillium genus elucidates a diverse pangenome and 15 lateral gene transfer events.</title>
        <authorList>
            <person name="Petersen C."/>
            <person name="Sorensen T."/>
            <person name="Nielsen M.R."/>
            <person name="Sondergaard T.E."/>
            <person name="Sorensen J.L."/>
            <person name="Fitzpatrick D.A."/>
            <person name="Frisvad J.C."/>
            <person name="Nielsen K.L."/>
        </authorList>
    </citation>
    <scope>NUCLEOTIDE SEQUENCE</scope>
    <source>
        <strain evidence="1">IBT 35675</strain>
    </source>
</reference>
<organism evidence="1 2">
    <name type="scientific">Penicillium brevicompactum</name>
    <dbReference type="NCBI Taxonomy" id="5074"/>
    <lineage>
        <taxon>Eukaryota</taxon>
        <taxon>Fungi</taxon>
        <taxon>Dikarya</taxon>
        <taxon>Ascomycota</taxon>
        <taxon>Pezizomycotina</taxon>
        <taxon>Eurotiomycetes</taxon>
        <taxon>Eurotiomycetidae</taxon>
        <taxon>Eurotiales</taxon>
        <taxon>Aspergillaceae</taxon>
        <taxon>Penicillium</taxon>
    </lineage>
</organism>